<keyword evidence="1" id="KW-0472">Membrane</keyword>
<sequence length="77" mass="8747">MGSAGSIIGIIEVAMPIIFFVWLLVFLILGFILKYHWRRYGVEIPKSKKIAVIYFIVGFVLLAGMLASYIYFVATTR</sequence>
<evidence type="ECO:0000256" key="1">
    <source>
        <dbReference type="SAM" id="Phobius"/>
    </source>
</evidence>
<dbReference type="Proteomes" id="UP000230903">
    <property type="component" value="Unassembled WGS sequence"/>
</dbReference>
<protein>
    <submittedName>
        <fullName evidence="2">Uncharacterized protein</fullName>
    </submittedName>
</protein>
<accession>A0A2H0UQH5</accession>
<feature type="transmembrane region" description="Helical" evidence="1">
    <location>
        <begin position="6"/>
        <end position="32"/>
    </location>
</feature>
<gene>
    <name evidence="2" type="ORF">COU10_01290</name>
</gene>
<comment type="caution">
    <text evidence="2">The sequence shown here is derived from an EMBL/GenBank/DDBJ whole genome shotgun (WGS) entry which is preliminary data.</text>
</comment>
<proteinExistence type="predicted"/>
<dbReference type="AlphaFoldDB" id="A0A2H0UQH5"/>
<feature type="transmembrane region" description="Helical" evidence="1">
    <location>
        <begin position="52"/>
        <end position="74"/>
    </location>
</feature>
<evidence type="ECO:0000313" key="2">
    <source>
        <dbReference type="EMBL" id="PIR88045.1"/>
    </source>
</evidence>
<keyword evidence="1" id="KW-1133">Transmembrane helix</keyword>
<reference evidence="3" key="1">
    <citation type="submission" date="2017-09" db="EMBL/GenBank/DDBJ databases">
        <title>Depth-based differentiation of microbial function through sediment-hosted aquifers and enrichment of novel symbionts in the deep terrestrial subsurface.</title>
        <authorList>
            <person name="Probst A.J."/>
            <person name="Ladd B."/>
            <person name="Jarett J.K."/>
            <person name="Geller-Mcgrath D.E."/>
            <person name="Sieber C.M.K."/>
            <person name="Emerson J.B."/>
            <person name="Anantharaman K."/>
            <person name="Thomas B.C."/>
            <person name="Malmstrom R."/>
            <person name="Stieglmeier M."/>
            <person name="Klingl A."/>
            <person name="Woyke T."/>
            <person name="Ryan C.M."/>
            <person name="Banfield J.F."/>
        </authorList>
    </citation>
    <scope>NUCLEOTIDE SEQUENCE [LARGE SCALE GENOMIC DNA]</scope>
</reference>
<keyword evidence="1" id="KW-0812">Transmembrane</keyword>
<dbReference type="EMBL" id="PFBC01000019">
    <property type="protein sequence ID" value="PIR88045.1"/>
    <property type="molecule type" value="Genomic_DNA"/>
</dbReference>
<evidence type="ECO:0000313" key="3">
    <source>
        <dbReference type="Proteomes" id="UP000230903"/>
    </source>
</evidence>
<organism evidence="2 3">
    <name type="scientific">Candidatus Harrisonbacteria bacterium CG10_big_fil_rev_8_21_14_0_10_45_28</name>
    <dbReference type="NCBI Taxonomy" id="1974586"/>
    <lineage>
        <taxon>Bacteria</taxon>
        <taxon>Candidatus Harrisoniibacteriota</taxon>
    </lineage>
</organism>
<name>A0A2H0UQH5_9BACT</name>